<evidence type="ECO:0000256" key="1">
    <source>
        <dbReference type="ARBA" id="ARBA00004141"/>
    </source>
</evidence>
<dbReference type="SUPFAM" id="SSF103473">
    <property type="entry name" value="MFS general substrate transporter"/>
    <property type="match status" value="1"/>
</dbReference>
<feature type="transmembrane region" description="Helical" evidence="5">
    <location>
        <begin position="374"/>
        <end position="399"/>
    </location>
</feature>
<feature type="transmembrane region" description="Helical" evidence="5">
    <location>
        <begin position="129"/>
        <end position="151"/>
    </location>
</feature>
<dbReference type="InterPro" id="IPR011701">
    <property type="entry name" value="MFS"/>
</dbReference>
<keyword evidence="7" id="KW-1185">Reference proteome</keyword>
<comment type="subcellular location">
    <subcellularLocation>
        <location evidence="1">Membrane</location>
        <topology evidence="1">Multi-pass membrane protein</topology>
    </subcellularLocation>
</comment>
<feature type="transmembrane region" description="Helical" evidence="5">
    <location>
        <begin position="411"/>
        <end position="431"/>
    </location>
</feature>
<evidence type="ECO:0000313" key="6">
    <source>
        <dbReference type="EMBL" id="KAL3851972.1"/>
    </source>
</evidence>
<dbReference type="GO" id="GO:0016020">
    <property type="term" value="C:membrane"/>
    <property type="evidence" value="ECO:0007669"/>
    <property type="project" value="UniProtKB-SubCell"/>
</dbReference>
<keyword evidence="2 5" id="KW-0812">Transmembrane</keyword>
<name>A0ABD3UR43_SINWO</name>
<protein>
    <recommendedName>
        <fullName evidence="8">Solute carrier family 46 member 3</fullName>
    </recommendedName>
</protein>
<dbReference type="Proteomes" id="UP001634394">
    <property type="component" value="Unassembled WGS sequence"/>
</dbReference>
<feature type="transmembrane region" description="Helical" evidence="5">
    <location>
        <begin position="281"/>
        <end position="298"/>
    </location>
</feature>
<evidence type="ECO:0000256" key="2">
    <source>
        <dbReference type="ARBA" id="ARBA00022692"/>
    </source>
</evidence>
<organism evidence="6 7">
    <name type="scientific">Sinanodonta woodiana</name>
    <name type="common">Chinese pond mussel</name>
    <name type="synonym">Anodonta woodiana</name>
    <dbReference type="NCBI Taxonomy" id="1069815"/>
    <lineage>
        <taxon>Eukaryota</taxon>
        <taxon>Metazoa</taxon>
        <taxon>Spiralia</taxon>
        <taxon>Lophotrochozoa</taxon>
        <taxon>Mollusca</taxon>
        <taxon>Bivalvia</taxon>
        <taxon>Autobranchia</taxon>
        <taxon>Heteroconchia</taxon>
        <taxon>Palaeoheterodonta</taxon>
        <taxon>Unionida</taxon>
        <taxon>Unionoidea</taxon>
        <taxon>Unionidae</taxon>
        <taxon>Unioninae</taxon>
        <taxon>Sinanodonta</taxon>
    </lineage>
</organism>
<gene>
    <name evidence="6" type="ORF">ACJMK2_015662</name>
</gene>
<proteinExistence type="predicted"/>
<evidence type="ECO:0000256" key="3">
    <source>
        <dbReference type="ARBA" id="ARBA00022989"/>
    </source>
</evidence>
<dbReference type="AlphaFoldDB" id="A0ABD3UR43"/>
<dbReference type="EMBL" id="JBJQND010000015">
    <property type="protein sequence ID" value="KAL3851972.1"/>
    <property type="molecule type" value="Genomic_DNA"/>
</dbReference>
<evidence type="ECO:0000256" key="4">
    <source>
        <dbReference type="ARBA" id="ARBA00023136"/>
    </source>
</evidence>
<accession>A0ABD3UR43</accession>
<feature type="transmembrane region" description="Helical" evidence="5">
    <location>
        <begin position="223"/>
        <end position="245"/>
    </location>
</feature>
<dbReference type="Gene3D" id="1.20.1250.20">
    <property type="entry name" value="MFS general substrate transporter like domains"/>
    <property type="match status" value="1"/>
</dbReference>
<comment type="caution">
    <text evidence="6">The sequence shown here is derived from an EMBL/GenBank/DDBJ whole genome shotgun (WGS) entry which is preliminary data.</text>
</comment>
<dbReference type="PANTHER" id="PTHR23507">
    <property type="entry name" value="ZGC:174356"/>
    <property type="match status" value="1"/>
</dbReference>
<dbReference type="PANTHER" id="PTHR23507:SF1">
    <property type="entry name" value="FI18259P1-RELATED"/>
    <property type="match status" value="1"/>
</dbReference>
<feature type="transmembrane region" description="Helical" evidence="5">
    <location>
        <begin position="350"/>
        <end position="368"/>
    </location>
</feature>
<evidence type="ECO:0000313" key="7">
    <source>
        <dbReference type="Proteomes" id="UP001634394"/>
    </source>
</evidence>
<evidence type="ECO:0008006" key="8">
    <source>
        <dbReference type="Google" id="ProtNLM"/>
    </source>
</evidence>
<dbReference type="InterPro" id="IPR036259">
    <property type="entry name" value="MFS_trans_sf"/>
</dbReference>
<dbReference type="Pfam" id="PF07690">
    <property type="entry name" value="MFS_1"/>
    <property type="match status" value="1"/>
</dbReference>
<evidence type="ECO:0000256" key="5">
    <source>
        <dbReference type="SAM" id="Phobius"/>
    </source>
</evidence>
<reference evidence="6 7" key="1">
    <citation type="submission" date="2024-11" db="EMBL/GenBank/DDBJ databases">
        <title>Chromosome-level genome assembly of the freshwater bivalve Anodonta woodiana.</title>
        <authorList>
            <person name="Chen X."/>
        </authorList>
    </citation>
    <scope>NUCLEOTIDE SEQUENCE [LARGE SCALE GENOMIC DNA]</scope>
    <source>
        <strain evidence="6">MN2024</strain>
        <tissue evidence="6">Gills</tissue>
    </source>
</reference>
<keyword evidence="4 5" id="KW-0472">Membrane</keyword>
<sequence>MNRQMAINESDRLIPKGVTEIKRWHRYLPIVAIVLLYKCADEIYLSTSKQYIYYWFKQSVARKNVTFNGYNTSTSTNCPGDVNVSTDSENEAQANASNWELYLDVMKYSVTLFTLPIYGSLSDYLGRKFVILLPIFGTFLQASITALIIYFKYDISYLLIAYGSDGLFGTSSTQSVAAYSYTADITQVHKSRTVGLALMECLKGVGRLSSSTGTGYFIKRYGYLYPIITSAGMCLLASIVGMVSFSETRESLKKRNISVLTLYKNVTDFYTSTTKGQDRSTFWLCMIVFALVTLPLSPRNGLVTLLQLGYPFCWNSEIIGWYGSALTFANYIIGLCIIKPLLNCLNHGITGILALISSIGFYILTALAKDSVMMFVGALFAGLVEAEVICNLVSMSIFNTIYSKSVSWMRGFAFIIMAATNVVALVLMTWLSCRYRAEEELTNQMTAVNESQDD</sequence>
<keyword evidence="3 5" id="KW-1133">Transmembrane helix</keyword>
<feature type="transmembrane region" description="Helical" evidence="5">
    <location>
        <begin position="318"/>
        <end position="338"/>
    </location>
</feature>